<proteinExistence type="predicted"/>
<dbReference type="AlphaFoldDB" id="A0AAW0H5U9"/>
<organism evidence="1 2">
    <name type="scientific">Myodes glareolus</name>
    <name type="common">Bank vole</name>
    <name type="synonym">Clethrionomys glareolus</name>
    <dbReference type="NCBI Taxonomy" id="447135"/>
    <lineage>
        <taxon>Eukaryota</taxon>
        <taxon>Metazoa</taxon>
        <taxon>Chordata</taxon>
        <taxon>Craniata</taxon>
        <taxon>Vertebrata</taxon>
        <taxon>Euteleostomi</taxon>
        <taxon>Mammalia</taxon>
        <taxon>Eutheria</taxon>
        <taxon>Euarchontoglires</taxon>
        <taxon>Glires</taxon>
        <taxon>Rodentia</taxon>
        <taxon>Myomorpha</taxon>
        <taxon>Muroidea</taxon>
        <taxon>Cricetidae</taxon>
        <taxon>Arvicolinae</taxon>
        <taxon>Myodes</taxon>
    </lineage>
</organism>
<dbReference type="EMBL" id="JBBHLL010001004">
    <property type="protein sequence ID" value="KAK7796808.1"/>
    <property type="molecule type" value="Genomic_DNA"/>
</dbReference>
<evidence type="ECO:0000313" key="1">
    <source>
        <dbReference type="EMBL" id="KAK7796808.1"/>
    </source>
</evidence>
<feature type="non-terminal residue" evidence="1">
    <location>
        <position position="109"/>
    </location>
</feature>
<gene>
    <name evidence="1" type="ORF">U0070_001223</name>
</gene>
<comment type="caution">
    <text evidence="1">The sequence shown here is derived from an EMBL/GenBank/DDBJ whole genome shotgun (WGS) entry which is preliminary data.</text>
</comment>
<evidence type="ECO:0008006" key="3">
    <source>
        <dbReference type="Google" id="ProtNLM"/>
    </source>
</evidence>
<protein>
    <recommendedName>
        <fullName evidence="3">DUF38 domain-containing protein</fullName>
    </recommendedName>
</protein>
<dbReference type="Proteomes" id="UP001488838">
    <property type="component" value="Unassembled WGS sequence"/>
</dbReference>
<reference evidence="1 2" key="1">
    <citation type="journal article" date="2023" name="bioRxiv">
        <title>Conserved and derived expression patterns and positive selection on dental genes reveal complex evolutionary context of ever-growing rodent molars.</title>
        <authorList>
            <person name="Calamari Z.T."/>
            <person name="Song A."/>
            <person name="Cohen E."/>
            <person name="Akter M."/>
            <person name="Roy R.D."/>
            <person name="Hallikas O."/>
            <person name="Christensen M.M."/>
            <person name="Li P."/>
            <person name="Marangoni P."/>
            <person name="Jernvall J."/>
            <person name="Klein O.D."/>
        </authorList>
    </citation>
    <scope>NUCLEOTIDE SEQUENCE [LARGE SCALE GENOMIC DNA]</scope>
    <source>
        <strain evidence="1">V071</strain>
    </source>
</reference>
<evidence type="ECO:0000313" key="2">
    <source>
        <dbReference type="Proteomes" id="UP001488838"/>
    </source>
</evidence>
<name>A0AAW0H5U9_MYOGA</name>
<accession>A0AAW0H5U9</accession>
<keyword evidence="2" id="KW-1185">Reference proteome</keyword>
<sequence length="109" mass="12526">MESEPIFGGGFDIICDFLDCAKTAEPKYRLLRLGLHEKEKISGEQFLQSSVDVKQFSSASFHRIRILNFEFTAPSFEYVQKRSQLANSRCFVIRKLHTASSAESLQYVR</sequence>